<evidence type="ECO:0000313" key="2">
    <source>
        <dbReference type="EMBL" id="KAK2716242.1"/>
    </source>
</evidence>
<feature type="chain" id="PRO_5041710231" description="Cuticle protein" evidence="1">
    <location>
        <begin position="17"/>
        <end position="179"/>
    </location>
</feature>
<dbReference type="Proteomes" id="UP001187531">
    <property type="component" value="Unassembled WGS sequence"/>
</dbReference>
<proteinExistence type="predicted"/>
<evidence type="ECO:0000256" key="1">
    <source>
        <dbReference type="SAM" id="SignalP"/>
    </source>
</evidence>
<dbReference type="AlphaFoldDB" id="A0AA88I6K6"/>
<evidence type="ECO:0008006" key="4">
    <source>
        <dbReference type="Google" id="ProtNLM"/>
    </source>
</evidence>
<sequence>MKILASILGFISLTSSAIVPVHPGLFRAPAHDSAIIRSDRLGGNFAYSIQEGHAYQAVAPIVQHVRSPVAVSYSHPSFFAGPVAASAPIALKYAAPFTPSVEVKEVKPFEVQYKVPQLKYYAAPAVVPHFSTVALKAAKAPVKPLVYYDAPKVEVEEGKAEYEVVAPYAQPAYAHAIAL</sequence>
<keyword evidence="3" id="KW-1185">Reference proteome</keyword>
<comment type="caution">
    <text evidence="2">The sequence shown here is derived from an EMBL/GenBank/DDBJ whole genome shotgun (WGS) entry which is preliminary data.</text>
</comment>
<protein>
    <recommendedName>
        <fullName evidence="4">Cuticle protein</fullName>
    </recommendedName>
</protein>
<dbReference type="EMBL" id="JAVRJZ010000012">
    <property type="protein sequence ID" value="KAK2716242.1"/>
    <property type="molecule type" value="Genomic_DNA"/>
</dbReference>
<gene>
    <name evidence="2" type="ORF">QYM36_010730</name>
</gene>
<name>A0AA88I6K6_ARTSF</name>
<feature type="signal peptide" evidence="1">
    <location>
        <begin position="1"/>
        <end position="16"/>
    </location>
</feature>
<evidence type="ECO:0000313" key="3">
    <source>
        <dbReference type="Proteomes" id="UP001187531"/>
    </source>
</evidence>
<reference evidence="2" key="1">
    <citation type="submission" date="2023-07" db="EMBL/GenBank/DDBJ databases">
        <title>Chromosome-level genome assembly of Artemia franciscana.</title>
        <authorList>
            <person name="Jo E."/>
        </authorList>
    </citation>
    <scope>NUCLEOTIDE SEQUENCE</scope>
    <source>
        <tissue evidence="2">Whole body</tissue>
    </source>
</reference>
<accession>A0AA88I6K6</accession>
<organism evidence="2 3">
    <name type="scientific">Artemia franciscana</name>
    <name type="common">Brine shrimp</name>
    <name type="synonym">Artemia sanfranciscana</name>
    <dbReference type="NCBI Taxonomy" id="6661"/>
    <lineage>
        <taxon>Eukaryota</taxon>
        <taxon>Metazoa</taxon>
        <taxon>Ecdysozoa</taxon>
        <taxon>Arthropoda</taxon>
        <taxon>Crustacea</taxon>
        <taxon>Branchiopoda</taxon>
        <taxon>Anostraca</taxon>
        <taxon>Artemiidae</taxon>
        <taxon>Artemia</taxon>
    </lineage>
</organism>
<keyword evidence="1" id="KW-0732">Signal</keyword>